<dbReference type="PRINTS" id="PR00455">
    <property type="entry name" value="HTHTETR"/>
</dbReference>
<evidence type="ECO:0000313" key="5">
    <source>
        <dbReference type="Proteomes" id="UP000095743"/>
    </source>
</evidence>
<dbReference type="InterPro" id="IPR023772">
    <property type="entry name" value="DNA-bd_HTH_TetR-type_CS"/>
</dbReference>
<evidence type="ECO:0000256" key="2">
    <source>
        <dbReference type="PROSITE-ProRule" id="PRU00335"/>
    </source>
</evidence>
<dbReference type="STRING" id="1424294.Gferi_08645"/>
<dbReference type="PANTHER" id="PTHR43479:SF11">
    <property type="entry name" value="ACREF_ENVCD OPERON REPRESSOR-RELATED"/>
    <property type="match status" value="1"/>
</dbReference>
<dbReference type="PANTHER" id="PTHR43479">
    <property type="entry name" value="ACREF/ENVCD OPERON REPRESSOR-RELATED"/>
    <property type="match status" value="1"/>
</dbReference>
<protein>
    <submittedName>
        <fullName evidence="4">TetR family transcriptional regulator</fullName>
    </submittedName>
</protein>
<feature type="DNA-binding region" description="H-T-H motif" evidence="2">
    <location>
        <begin position="34"/>
        <end position="53"/>
    </location>
</feature>
<dbReference type="OrthoDB" id="9812484at2"/>
<proteinExistence type="predicted"/>
<sequence length="209" mass="24388">MPKQTFFNLPEERRNKIIEAAIDEFSKNSFVNASISKIAENTNVAKGSMYQYFENKKDLYKYVLEISSLKKQAYLLDCLHNLEHLYFIDTIRELYVKGIAFARENPKLAGIANNFMKESDIKFKEEILGMGMEKSNQFFEILVEKAKEKGEINPQIDTRVGAYIITNLNTSILDYVLSYMKYEEVLQNQDELLDKVEKMLFIIENGFKN</sequence>
<gene>
    <name evidence="4" type="ORF">Gferi_08645</name>
</gene>
<dbReference type="SUPFAM" id="SSF48498">
    <property type="entry name" value="Tetracyclin repressor-like, C-terminal domain"/>
    <property type="match status" value="1"/>
</dbReference>
<dbReference type="Pfam" id="PF00440">
    <property type="entry name" value="TetR_N"/>
    <property type="match status" value="1"/>
</dbReference>
<dbReference type="InterPro" id="IPR036271">
    <property type="entry name" value="Tet_transcr_reg_TetR-rel_C_sf"/>
</dbReference>
<dbReference type="RefSeq" id="WP_069975543.1">
    <property type="nucleotide sequence ID" value="NZ_CP017269.1"/>
</dbReference>
<dbReference type="Gene3D" id="1.10.357.10">
    <property type="entry name" value="Tetracycline Repressor, domain 2"/>
    <property type="match status" value="1"/>
</dbReference>
<name>A0A1D8GFG6_9FIRM</name>
<dbReference type="AlphaFoldDB" id="A0A1D8GFG6"/>
<organism evidence="4 5">
    <name type="scientific">Geosporobacter ferrireducens</name>
    <dbReference type="NCBI Taxonomy" id="1424294"/>
    <lineage>
        <taxon>Bacteria</taxon>
        <taxon>Bacillati</taxon>
        <taxon>Bacillota</taxon>
        <taxon>Clostridia</taxon>
        <taxon>Peptostreptococcales</taxon>
        <taxon>Thermotaleaceae</taxon>
        <taxon>Geosporobacter</taxon>
    </lineage>
</organism>
<dbReference type="InterPro" id="IPR001647">
    <property type="entry name" value="HTH_TetR"/>
</dbReference>
<dbReference type="PROSITE" id="PS50977">
    <property type="entry name" value="HTH_TETR_2"/>
    <property type="match status" value="1"/>
</dbReference>
<reference evidence="4 5" key="1">
    <citation type="submission" date="2016-09" db="EMBL/GenBank/DDBJ databases">
        <title>Genomic analysis reveals versatility of anaerobic energy metabolism of Geosporobacter ferrireducens IRF9 of phylum Firmicutes.</title>
        <authorList>
            <person name="Kim S.-J."/>
        </authorList>
    </citation>
    <scope>NUCLEOTIDE SEQUENCE [LARGE SCALE GENOMIC DNA]</scope>
    <source>
        <strain evidence="4 5">IRF9</strain>
    </source>
</reference>
<dbReference type="SUPFAM" id="SSF46689">
    <property type="entry name" value="Homeodomain-like"/>
    <property type="match status" value="1"/>
</dbReference>
<evidence type="ECO:0000313" key="4">
    <source>
        <dbReference type="EMBL" id="AOT69639.1"/>
    </source>
</evidence>
<accession>A0A1D8GFG6</accession>
<dbReference type="InterPro" id="IPR009057">
    <property type="entry name" value="Homeodomain-like_sf"/>
</dbReference>
<feature type="domain" description="HTH tetR-type" evidence="3">
    <location>
        <begin position="11"/>
        <end position="71"/>
    </location>
</feature>
<dbReference type="KEGG" id="gfe:Gferi_08645"/>
<dbReference type="Proteomes" id="UP000095743">
    <property type="component" value="Chromosome"/>
</dbReference>
<dbReference type="EMBL" id="CP017269">
    <property type="protein sequence ID" value="AOT69639.1"/>
    <property type="molecule type" value="Genomic_DNA"/>
</dbReference>
<dbReference type="GO" id="GO:0003677">
    <property type="term" value="F:DNA binding"/>
    <property type="evidence" value="ECO:0007669"/>
    <property type="project" value="UniProtKB-UniRule"/>
</dbReference>
<keyword evidence="1 2" id="KW-0238">DNA-binding</keyword>
<keyword evidence="5" id="KW-1185">Reference proteome</keyword>
<dbReference type="PROSITE" id="PS01081">
    <property type="entry name" value="HTH_TETR_1"/>
    <property type="match status" value="1"/>
</dbReference>
<evidence type="ECO:0000259" key="3">
    <source>
        <dbReference type="PROSITE" id="PS50977"/>
    </source>
</evidence>
<dbReference type="InterPro" id="IPR050624">
    <property type="entry name" value="HTH-type_Tx_Regulator"/>
</dbReference>
<evidence type="ECO:0000256" key="1">
    <source>
        <dbReference type="ARBA" id="ARBA00023125"/>
    </source>
</evidence>